<dbReference type="Proteomes" id="UP001597090">
    <property type="component" value="Unassembled WGS sequence"/>
</dbReference>
<dbReference type="PANTHER" id="PTHR34599:SF1">
    <property type="entry name" value="PHOSPHATIDIC ACID PHOSPHATASE TYPE 2_HALOPEROXIDASE DOMAIN-CONTAINING PROTEIN"/>
    <property type="match status" value="1"/>
</dbReference>
<keyword evidence="2" id="KW-0575">Peroxidase</keyword>
<keyword evidence="1" id="KW-0732">Signal</keyword>
<dbReference type="EMBL" id="JBHTIH010000007">
    <property type="protein sequence ID" value="MFD0740196.1"/>
    <property type="molecule type" value="Genomic_DNA"/>
</dbReference>
<evidence type="ECO:0000256" key="1">
    <source>
        <dbReference type="SAM" id="SignalP"/>
    </source>
</evidence>
<feature type="signal peptide" evidence="1">
    <location>
        <begin position="1"/>
        <end position="33"/>
    </location>
</feature>
<dbReference type="RefSeq" id="WP_386813299.1">
    <property type="nucleotide sequence ID" value="NZ_JBHTIH010000007.1"/>
</dbReference>
<organism evidence="2 3">
    <name type="scientific">Lysobacter koreensis</name>
    <dbReference type="NCBI Taxonomy" id="266122"/>
    <lineage>
        <taxon>Bacteria</taxon>
        <taxon>Pseudomonadati</taxon>
        <taxon>Pseudomonadota</taxon>
        <taxon>Gammaproteobacteria</taxon>
        <taxon>Lysobacterales</taxon>
        <taxon>Lysobacteraceae</taxon>
        <taxon>Lysobacter</taxon>
    </lineage>
</organism>
<dbReference type="InterPro" id="IPR052559">
    <property type="entry name" value="V-haloperoxidase"/>
</dbReference>
<keyword evidence="2" id="KW-0560">Oxidoreductase</keyword>
<name>A0ABW2YUH8_9GAMM</name>
<dbReference type="Gene3D" id="1.10.606.20">
    <property type="match status" value="1"/>
</dbReference>
<feature type="chain" id="PRO_5045182208" evidence="1">
    <location>
        <begin position="34"/>
        <end position="438"/>
    </location>
</feature>
<gene>
    <name evidence="2" type="ORF">ACFQZQ_13005</name>
</gene>
<reference evidence="3" key="1">
    <citation type="journal article" date="2019" name="Int. J. Syst. Evol. Microbiol.">
        <title>The Global Catalogue of Microorganisms (GCM) 10K type strain sequencing project: providing services to taxonomists for standard genome sequencing and annotation.</title>
        <authorList>
            <consortium name="The Broad Institute Genomics Platform"/>
            <consortium name="The Broad Institute Genome Sequencing Center for Infectious Disease"/>
            <person name="Wu L."/>
            <person name="Ma J."/>
        </authorList>
    </citation>
    <scope>NUCLEOTIDE SEQUENCE [LARGE SCALE GENOMIC DNA]</scope>
    <source>
        <strain evidence="3">CCUG 55491</strain>
    </source>
</reference>
<dbReference type="EC" id="1.11.1.-" evidence="2"/>
<sequence>MNVQAKLRHPRRRAARLGVAYCIGLAIAGPVCADAVTDWNLVFDQASPAFGGPPARSPPGAMMHVAIHDALNSIDPRYQPYTALSPANPNASPDAAIAAAARDVLINQLSRLPDNAAKAAARTNVQSAYVAALAAIPDGTAENLGVAAGQAAAAAIIALRLNDGQGTPNLPYTLAPGLGVYQPTPPNFATPSFAGLALWTPFAMTSASQFHPGPSPIFALKGAPYARDYNEVKAVGSAVVRNAAPDSEESRIARFFPGGGGNGNALARAAINGLGLDRWQHARLFALRGMAETDALITAFGTKYVYNFWRPVTAIRWADDGNRRTEPDPGWLSYQLTPAYPDYICGLPSVIGSTTEVLRRFFGTDDITFSFTVSIPQPAPAPPEVLTRNYTSLSQAANEAVDARVFGGMHFRDGCEQAKRTSSKVASYVFARYLKPVQ</sequence>
<dbReference type="GO" id="GO:0004601">
    <property type="term" value="F:peroxidase activity"/>
    <property type="evidence" value="ECO:0007669"/>
    <property type="project" value="UniProtKB-KW"/>
</dbReference>
<dbReference type="PANTHER" id="PTHR34599">
    <property type="entry name" value="PEROXIDASE-RELATED"/>
    <property type="match status" value="1"/>
</dbReference>
<evidence type="ECO:0000313" key="2">
    <source>
        <dbReference type="EMBL" id="MFD0740196.1"/>
    </source>
</evidence>
<dbReference type="CDD" id="cd03398">
    <property type="entry name" value="PAP2_haloperoxidase"/>
    <property type="match status" value="1"/>
</dbReference>
<protein>
    <submittedName>
        <fullName evidence="2">Vanadium-dependent haloperoxidase</fullName>
        <ecNumber evidence="2">1.11.1.-</ecNumber>
    </submittedName>
</protein>
<keyword evidence="3" id="KW-1185">Reference proteome</keyword>
<evidence type="ECO:0000313" key="3">
    <source>
        <dbReference type="Proteomes" id="UP001597090"/>
    </source>
</evidence>
<dbReference type="SUPFAM" id="SSF48317">
    <property type="entry name" value="Acid phosphatase/Vanadium-dependent haloperoxidase"/>
    <property type="match status" value="1"/>
</dbReference>
<proteinExistence type="predicted"/>
<comment type="caution">
    <text evidence="2">The sequence shown here is derived from an EMBL/GenBank/DDBJ whole genome shotgun (WGS) entry which is preliminary data.</text>
</comment>
<dbReference type="InterPro" id="IPR036938">
    <property type="entry name" value="PAP2/HPO_sf"/>
</dbReference>
<accession>A0ABW2YUH8</accession>